<dbReference type="EnsemblPlants" id="Solyc01g011098.1.1">
    <property type="protein sequence ID" value="Solyc01g011098.1.1"/>
    <property type="gene ID" value="Solyc01g011098.1"/>
</dbReference>
<dbReference type="InParanoid" id="A0A3Q7EAE9"/>
<reference evidence="1" key="1">
    <citation type="journal article" date="2012" name="Nature">
        <title>The tomato genome sequence provides insights into fleshy fruit evolution.</title>
        <authorList>
            <consortium name="Tomato Genome Consortium"/>
        </authorList>
    </citation>
    <scope>NUCLEOTIDE SEQUENCE [LARGE SCALE GENOMIC DNA]</scope>
    <source>
        <strain evidence="1">cv. Heinz 1706</strain>
    </source>
</reference>
<dbReference type="Pfam" id="PF09425">
    <property type="entry name" value="Jas_motif"/>
    <property type="match status" value="1"/>
</dbReference>
<proteinExistence type="predicted"/>
<protein>
    <submittedName>
        <fullName evidence="1">Uncharacterized protein</fullName>
    </submittedName>
</protein>
<sequence>MNTDNVIRKNHPNEVLKSAIFSGATTKIVTLSIIFDETVEIFNVSSDKNLTLAPAEVLALNNRNSDISMARRNSLLRFLEKRKERLCGDLKIDMKIVLLTIRCNGRAVNFNVSSSKEKDIVKFAKNLKIKNVLPLKKELYVETSSGG</sequence>
<name>A0A3Q7EAE9_SOLLC</name>
<reference evidence="1" key="2">
    <citation type="submission" date="2019-01" db="UniProtKB">
        <authorList>
            <consortium name="EnsemblPlants"/>
        </authorList>
    </citation>
    <scope>IDENTIFICATION</scope>
    <source>
        <strain evidence="1">cv. Heinz 1706</strain>
    </source>
</reference>
<evidence type="ECO:0000313" key="2">
    <source>
        <dbReference type="Proteomes" id="UP000004994"/>
    </source>
</evidence>
<organism evidence="1">
    <name type="scientific">Solanum lycopersicum</name>
    <name type="common">Tomato</name>
    <name type="synonym">Lycopersicon esculentum</name>
    <dbReference type="NCBI Taxonomy" id="4081"/>
    <lineage>
        <taxon>Eukaryota</taxon>
        <taxon>Viridiplantae</taxon>
        <taxon>Streptophyta</taxon>
        <taxon>Embryophyta</taxon>
        <taxon>Tracheophyta</taxon>
        <taxon>Spermatophyta</taxon>
        <taxon>Magnoliopsida</taxon>
        <taxon>eudicotyledons</taxon>
        <taxon>Gunneridae</taxon>
        <taxon>Pentapetalae</taxon>
        <taxon>asterids</taxon>
        <taxon>lamiids</taxon>
        <taxon>Solanales</taxon>
        <taxon>Solanaceae</taxon>
        <taxon>Solanoideae</taxon>
        <taxon>Solaneae</taxon>
        <taxon>Solanum</taxon>
        <taxon>Solanum subgen. Lycopersicon</taxon>
    </lineage>
</organism>
<accession>A0A3Q7EAE9</accession>
<keyword evidence="2" id="KW-1185">Reference proteome</keyword>
<dbReference type="PANTHER" id="PTHR38146">
    <property type="entry name" value="30S RIBOSOMAL PROTEIN S12, CHLOROPLASTIC"/>
    <property type="match status" value="1"/>
</dbReference>
<dbReference type="Proteomes" id="UP000004994">
    <property type="component" value="Chromosome 1"/>
</dbReference>
<dbReference type="InterPro" id="IPR018467">
    <property type="entry name" value="CCT_CS"/>
</dbReference>
<dbReference type="Gramene" id="Solyc01g011098.1.1">
    <property type="protein sequence ID" value="Solyc01g011098.1.1"/>
    <property type="gene ID" value="Solyc01g011098.1"/>
</dbReference>
<evidence type="ECO:0000313" key="1">
    <source>
        <dbReference type="EnsemblPlants" id="Solyc01g011098.1.1"/>
    </source>
</evidence>
<dbReference type="AlphaFoldDB" id="A0A3Q7EAE9"/>
<dbReference type="PANTHER" id="PTHR38146:SF8">
    <property type="entry name" value="TIFY DOMAIN-CONTAINING PROTEIN"/>
    <property type="match status" value="1"/>
</dbReference>